<feature type="transmembrane region" description="Helical" evidence="9">
    <location>
        <begin position="23"/>
        <end position="49"/>
    </location>
</feature>
<evidence type="ECO:0000256" key="9">
    <source>
        <dbReference type="SAM" id="Phobius"/>
    </source>
</evidence>
<reference evidence="10" key="2">
    <citation type="journal article" date="2023" name="BMC Genomics">
        <title>Pest status, molecular evolution, and epigenetic factors derived from the genome assembly of Frankliniella fusca, a thysanopteran phytovirus vector.</title>
        <authorList>
            <person name="Catto M.A."/>
            <person name="Labadie P.E."/>
            <person name="Jacobson A.L."/>
            <person name="Kennedy G.G."/>
            <person name="Srinivasan R."/>
            <person name="Hunt B.G."/>
        </authorList>
    </citation>
    <scope>NUCLEOTIDE SEQUENCE</scope>
    <source>
        <strain evidence="10">PL_HMW_Pooled</strain>
    </source>
</reference>
<evidence type="ECO:0000256" key="7">
    <source>
        <dbReference type="ARBA" id="ARBA00023170"/>
    </source>
</evidence>
<name>A0AAE1I0C4_9NEOP</name>
<evidence type="ECO:0000256" key="8">
    <source>
        <dbReference type="ARBA" id="ARBA00023224"/>
    </source>
</evidence>
<evidence type="ECO:0000256" key="3">
    <source>
        <dbReference type="ARBA" id="ARBA00022692"/>
    </source>
</evidence>
<evidence type="ECO:0000256" key="1">
    <source>
        <dbReference type="ARBA" id="ARBA00004141"/>
    </source>
</evidence>
<keyword evidence="11" id="KW-1185">Reference proteome</keyword>
<keyword evidence="5 9" id="KW-1133">Transmembrane helix</keyword>
<keyword evidence="2" id="KW-0716">Sensory transduction</keyword>
<keyword evidence="3 9" id="KW-0812">Transmembrane</keyword>
<dbReference type="AlphaFoldDB" id="A0AAE1I0C4"/>
<dbReference type="Proteomes" id="UP001219518">
    <property type="component" value="Unassembled WGS sequence"/>
</dbReference>
<evidence type="ECO:0000256" key="4">
    <source>
        <dbReference type="ARBA" id="ARBA00022725"/>
    </source>
</evidence>
<feature type="transmembrane region" description="Helical" evidence="9">
    <location>
        <begin position="116"/>
        <end position="133"/>
    </location>
</feature>
<dbReference type="GO" id="GO:0004984">
    <property type="term" value="F:olfactory receptor activity"/>
    <property type="evidence" value="ECO:0007669"/>
    <property type="project" value="InterPro"/>
</dbReference>
<feature type="transmembrane region" description="Helical" evidence="9">
    <location>
        <begin position="91"/>
        <end position="110"/>
    </location>
</feature>
<evidence type="ECO:0000256" key="6">
    <source>
        <dbReference type="ARBA" id="ARBA00023136"/>
    </source>
</evidence>
<evidence type="ECO:0000313" key="10">
    <source>
        <dbReference type="EMBL" id="KAK3930688.1"/>
    </source>
</evidence>
<comment type="subcellular location">
    <subcellularLocation>
        <location evidence="1">Membrane</location>
        <topology evidence="1">Multi-pass membrane protein</topology>
    </subcellularLocation>
</comment>
<sequence length="211" mass="22757">MNTGCTFVVQGALWYVVCLVQDVATVTCPLCVNAIMFTLLLVCSGAASLARTIGRRMQSCAGGGAVLRMARAHGVLVGLGDRMAAAYYPTLFVLISGLLATSLLATFNVATGSFETYTAFLVPAPLLFYYNIATISDNLATSTMAVCEAAWGSPWTEEGVPERRVVLNMMTRAQKACSVRVPLLGEVTLPVFKDSMRQWYSFLQMIRSING</sequence>
<keyword evidence="4" id="KW-0552">Olfaction</keyword>
<evidence type="ECO:0000256" key="2">
    <source>
        <dbReference type="ARBA" id="ARBA00022606"/>
    </source>
</evidence>
<evidence type="ECO:0000256" key="5">
    <source>
        <dbReference type="ARBA" id="ARBA00022989"/>
    </source>
</evidence>
<dbReference type="GO" id="GO:0007165">
    <property type="term" value="P:signal transduction"/>
    <property type="evidence" value="ECO:0007669"/>
    <property type="project" value="UniProtKB-KW"/>
</dbReference>
<dbReference type="Pfam" id="PF02949">
    <property type="entry name" value="7tm_6"/>
    <property type="match status" value="1"/>
</dbReference>
<comment type="caution">
    <text evidence="10">The sequence shown here is derived from an EMBL/GenBank/DDBJ whole genome shotgun (WGS) entry which is preliminary data.</text>
</comment>
<dbReference type="InterPro" id="IPR004117">
    <property type="entry name" value="7tm6_olfct_rcpt"/>
</dbReference>
<reference evidence="10" key="1">
    <citation type="submission" date="2021-07" db="EMBL/GenBank/DDBJ databases">
        <authorList>
            <person name="Catto M.A."/>
            <person name="Jacobson A."/>
            <person name="Kennedy G."/>
            <person name="Labadie P."/>
            <person name="Hunt B.G."/>
            <person name="Srinivasan R."/>
        </authorList>
    </citation>
    <scope>NUCLEOTIDE SEQUENCE</scope>
    <source>
        <strain evidence="10">PL_HMW_Pooled</strain>
        <tissue evidence="10">Head</tissue>
    </source>
</reference>
<protein>
    <submittedName>
        <fullName evidence="10">Odorant receptor 9a</fullName>
    </submittedName>
</protein>
<dbReference type="GO" id="GO:0005549">
    <property type="term" value="F:odorant binding"/>
    <property type="evidence" value="ECO:0007669"/>
    <property type="project" value="InterPro"/>
</dbReference>
<keyword evidence="6 9" id="KW-0472">Membrane</keyword>
<dbReference type="EMBL" id="JAHWGI010001412">
    <property type="protein sequence ID" value="KAK3930688.1"/>
    <property type="molecule type" value="Genomic_DNA"/>
</dbReference>
<keyword evidence="7 10" id="KW-0675">Receptor</keyword>
<dbReference type="GO" id="GO:0016020">
    <property type="term" value="C:membrane"/>
    <property type="evidence" value="ECO:0007669"/>
    <property type="project" value="UniProtKB-SubCell"/>
</dbReference>
<evidence type="ECO:0000313" key="11">
    <source>
        <dbReference type="Proteomes" id="UP001219518"/>
    </source>
</evidence>
<accession>A0AAE1I0C4</accession>
<proteinExistence type="predicted"/>
<gene>
    <name evidence="10" type="ORF">KUF71_024045</name>
</gene>
<keyword evidence="8" id="KW-0807">Transducer</keyword>
<organism evidence="10 11">
    <name type="scientific">Frankliniella fusca</name>
    <dbReference type="NCBI Taxonomy" id="407009"/>
    <lineage>
        <taxon>Eukaryota</taxon>
        <taxon>Metazoa</taxon>
        <taxon>Ecdysozoa</taxon>
        <taxon>Arthropoda</taxon>
        <taxon>Hexapoda</taxon>
        <taxon>Insecta</taxon>
        <taxon>Pterygota</taxon>
        <taxon>Neoptera</taxon>
        <taxon>Paraneoptera</taxon>
        <taxon>Thysanoptera</taxon>
        <taxon>Terebrantia</taxon>
        <taxon>Thripoidea</taxon>
        <taxon>Thripidae</taxon>
        <taxon>Frankliniella</taxon>
    </lineage>
</organism>